<dbReference type="Proteomes" id="UP000262954">
    <property type="component" value="Unassembled WGS sequence"/>
</dbReference>
<dbReference type="RefSeq" id="WP_270214007.1">
    <property type="nucleotide sequence ID" value="NZ_JAQDEG010000005.1"/>
</dbReference>
<dbReference type="Pfam" id="PF05193">
    <property type="entry name" value="Peptidase_M16_C"/>
    <property type="match status" value="1"/>
</dbReference>
<accession>A0A354M5U9</accession>
<organism evidence="2 3">
    <name type="scientific">Coprobacter fastidiosus</name>
    <dbReference type="NCBI Taxonomy" id="1099853"/>
    <lineage>
        <taxon>Bacteria</taxon>
        <taxon>Pseudomonadati</taxon>
        <taxon>Bacteroidota</taxon>
        <taxon>Bacteroidia</taxon>
        <taxon>Bacteroidales</taxon>
        <taxon>Barnesiellaceae</taxon>
        <taxon>Coprobacter</taxon>
    </lineage>
</organism>
<dbReference type="AlphaFoldDB" id="A0A354M5U9"/>
<dbReference type="EMBL" id="DNWC01000165">
    <property type="protein sequence ID" value="HBJ09888.1"/>
    <property type="molecule type" value="Genomic_DNA"/>
</dbReference>
<evidence type="ECO:0000313" key="2">
    <source>
        <dbReference type="EMBL" id="HBJ09888.1"/>
    </source>
</evidence>
<protein>
    <submittedName>
        <fullName evidence="2">Peptidase M16</fullName>
    </submittedName>
</protein>
<dbReference type="GO" id="GO:0046872">
    <property type="term" value="F:metal ion binding"/>
    <property type="evidence" value="ECO:0007669"/>
    <property type="project" value="InterPro"/>
</dbReference>
<sequence length="426" mass="49370">MLDRKTEPEIHDFDLLTLPKADCRILPNGVPLYVIDMGDQEVNRIDIMFNAGRYEQNVPLAAEAANAMLREGCRGLTSVDIAEKLDFYGAWLQSSVSYHNSYMTLYSLNRSFGEVLPILESVIYEPMFPEKEFRTYIERSKQRLLVEQEKVQTLVNREFFGQLFGKDHPYGRPVEVEDYDRLTIEDLKIYHRDFYCPEHCKIVISGKVTESMIDRVSDCFGQKRESPMIKSEQKNYPIVRSKEHFRYFEKPGALQSAVRIGMPVISRTHPDYMKLRILNTVLGGYFGSRLMLNIREDKGFTYGISSSVIGLKEDAYLSVSTQTGTEYVQPLIEEVFNEIERLREEKVPEEELKMVKSYLSGELARIFDGPFSICDAYISLIANQLDFEYYDRQFMTVQSITAEELQEVACKYFVRDKFYTSVAGQI</sequence>
<gene>
    <name evidence="2" type="ORF">DDY73_12905</name>
</gene>
<evidence type="ECO:0000313" key="3">
    <source>
        <dbReference type="Proteomes" id="UP000262954"/>
    </source>
</evidence>
<evidence type="ECO:0000259" key="1">
    <source>
        <dbReference type="Pfam" id="PF05193"/>
    </source>
</evidence>
<dbReference type="InterPro" id="IPR007863">
    <property type="entry name" value="Peptidase_M16_C"/>
</dbReference>
<comment type="caution">
    <text evidence="2">The sequence shown here is derived from an EMBL/GenBank/DDBJ whole genome shotgun (WGS) entry which is preliminary data.</text>
</comment>
<proteinExistence type="predicted"/>
<dbReference type="InterPro" id="IPR050361">
    <property type="entry name" value="MPP/UQCRC_Complex"/>
</dbReference>
<dbReference type="Gene3D" id="3.30.830.10">
    <property type="entry name" value="Metalloenzyme, LuxS/M16 peptidase-like"/>
    <property type="match status" value="2"/>
</dbReference>
<dbReference type="PANTHER" id="PTHR11851">
    <property type="entry name" value="METALLOPROTEASE"/>
    <property type="match status" value="1"/>
</dbReference>
<dbReference type="PANTHER" id="PTHR11851:SF224">
    <property type="entry name" value="PROCESSING PROTEASE"/>
    <property type="match status" value="1"/>
</dbReference>
<name>A0A354M5U9_9BACT</name>
<dbReference type="InterPro" id="IPR011249">
    <property type="entry name" value="Metalloenz_LuxS/M16"/>
</dbReference>
<feature type="domain" description="Peptidase M16 C-terminal" evidence="1">
    <location>
        <begin position="182"/>
        <end position="357"/>
    </location>
</feature>
<reference evidence="2 3" key="1">
    <citation type="journal article" date="2018" name="Nat. Biotechnol.">
        <title>A standardized bacterial taxonomy based on genome phylogeny substantially revises the tree of life.</title>
        <authorList>
            <person name="Parks D.H."/>
            <person name="Chuvochina M."/>
            <person name="Waite D.W."/>
            <person name="Rinke C."/>
            <person name="Skarshewski A."/>
            <person name="Chaumeil P.A."/>
            <person name="Hugenholtz P."/>
        </authorList>
    </citation>
    <scope>NUCLEOTIDE SEQUENCE [LARGE SCALE GENOMIC DNA]</scope>
    <source>
        <strain evidence="2">UBA11482</strain>
    </source>
</reference>
<dbReference type="SUPFAM" id="SSF63411">
    <property type="entry name" value="LuxS/MPP-like metallohydrolase"/>
    <property type="match status" value="2"/>
</dbReference>